<dbReference type="PANTHER" id="PTHR23028">
    <property type="entry name" value="ACETYLTRANSFERASE"/>
    <property type="match status" value="1"/>
</dbReference>
<feature type="transmembrane region" description="Helical" evidence="2">
    <location>
        <begin position="241"/>
        <end position="262"/>
    </location>
</feature>
<dbReference type="Proteomes" id="UP000248764">
    <property type="component" value="Unassembled WGS sequence"/>
</dbReference>
<dbReference type="InterPro" id="IPR043968">
    <property type="entry name" value="SGNH"/>
</dbReference>
<gene>
    <name evidence="5" type="ORF">C1I92_19625</name>
</gene>
<evidence type="ECO:0000259" key="3">
    <source>
        <dbReference type="Pfam" id="PF01757"/>
    </source>
</evidence>
<feature type="compositionally biased region" description="Low complexity" evidence="1">
    <location>
        <begin position="28"/>
        <end position="45"/>
    </location>
</feature>
<feature type="transmembrane region" description="Helical" evidence="2">
    <location>
        <begin position="274"/>
        <end position="292"/>
    </location>
</feature>
<organism evidence="5 6">
    <name type="scientific">Jiangella anatolica</name>
    <dbReference type="NCBI Taxonomy" id="2670374"/>
    <lineage>
        <taxon>Bacteria</taxon>
        <taxon>Bacillati</taxon>
        <taxon>Actinomycetota</taxon>
        <taxon>Actinomycetes</taxon>
        <taxon>Jiangellales</taxon>
        <taxon>Jiangellaceae</taxon>
        <taxon>Jiangella</taxon>
    </lineage>
</organism>
<evidence type="ECO:0000313" key="5">
    <source>
        <dbReference type="EMBL" id="PZF81759.1"/>
    </source>
</evidence>
<feature type="transmembrane region" description="Helical" evidence="2">
    <location>
        <begin position="78"/>
        <end position="97"/>
    </location>
</feature>
<feature type="transmembrane region" description="Helical" evidence="2">
    <location>
        <begin position="54"/>
        <end position="72"/>
    </location>
</feature>
<accession>A0A2W2C0C7</accession>
<feature type="compositionally biased region" description="Pro residues" evidence="1">
    <location>
        <begin position="1"/>
        <end position="27"/>
    </location>
</feature>
<dbReference type="GO" id="GO:0016747">
    <property type="term" value="F:acyltransferase activity, transferring groups other than amino-acyl groups"/>
    <property type="evidence" value="ECO:0007669"/>
    <property type="project" value="InterPro"/>
</dbReference>
<feature type="transmembrane region" description="Helical" evidence="2">
    <location>
        <begin position="339"/>
        <end position="360"/>
    </location>
</feature>
<feature type="domain" description="SGNH" evidence="4">
    <location>
        <begin position="493"/>
        <end position="717"/>
    </location>
</feature>
<feature type="transmembrane region" description="Helical" evidence="2">
    <location>
        <begin position="366"/>
        <end position="386"/>
    </location>
</feature>
<dbReference type="InterPro" id="IPR002656">
    <property type="entry name" value="Acyl_transf_3_dom"/>
</dbReference>
<proteinExistence type="predicted"/>
<dbReference type="RefSeq" id="WP_111256345.1">
    <property type="nucleotide sequence ID" value="NZ_POTW01000051.1"/>
</dbReference>
<evidence type="ECO:0000256" key="1">
    <source>
        <dbReference type="SAM" id="MobiDB-lite"/>
    </source>
</evidence>
<reference evidence="5 6" key="1">
    <citation type="submission" date="2018-01" db="EMBL/GenBank/DDBJ databases">
        <title>Draft genome sequence of Jiangella sp. GTF31.</title>
        <authorList>
            <person name="Sahin N."/>
            <person name="Ay H."/>
            <person name="Saygin H."/>
        </authorList>
    </citation>
    <scope>NUCLEOTIDE SEQUENCE [LARGE SCALE GENOMIC DNA]</scope>
    <source>
        <strain evidence="5 6">GTF31</strain>
    </source>
</reference>
<dbReference type="AlphaFoldDB" id="A0A2W2C0C7"/>
<name>A0A2W2C0C7_9ACTN</name>
<keyword evidence="5" id="KW-0012">Acyltransferase</keyword>
<evidence type="ECO:0000313" key="6">
    <source>
        <dbReference type="Proteomes" id="UP000248764"/>
    </source>
</evidence>
<feature type="domain" description="Acyltransferase 3" evidence="3">
    <location>
        <begin position="51"/>
        <end position="386"/>
    </location>
</feature>
<keyword evidence="5" id="KW-0808">Transferase</keyword>
<dbReference type="Pfam" id="PF01757">
    <property type="entry name" value="Acyl_transf_3"/>
    <property type="match status" value="1"/>
</dbReference>
<dbReference type="EMBL" id="POTW01000051">
    <property type="protein sequence ID" value="PZF81759.1"/>
    <property type="molecule type" value="Genomic_DNA"/>
</dbReference>
<evidence type="ECO:0000256" key="2">
    <source>
        <dbReference type="SAM" id="Phobius"/>
    </source>
</evidence>
<keyword evidence="2" id="KW-0472">Membrane</keyword>
<comment type="caution">
    <text evidence="5">The sequence shown here is derived from an EMBL/GenBank/DDBJ whole genome shotgun (WGS) entry which is preliminary data.</text>
</comment>
<feature type="transmembrane region" description="Helical" evidence="2">
    <location>
        <begin position="216"/>
        <end position="235"/>
    </location>
</feature>
<keyword evidence="2" id="KW-1133">Transmembrane helix</keyword>
<feature type="transmembrane region" description="Helical" evidence="2">
    <location>
        <begin position="406"/>
        <end position="428"/>
    </location>
</feature>
<keyword evidence="2" id="KW-0812">Transmembrane</keyword>
<keyword evidence="6" id="KW-1185">Reference proteome</keyword>
<dbReference type="GO" id="GO:0009103">
    <property type="term" value="P:lipopolysaccharide biosynthetic process"/>
    <property type="evidence" value="ECO:0007669"/>
    <property type="project" value="TreeGrafter"/>
</dbReference>
<feature type="region of interest" description="Disordered" evidence="1">
    <location>
        <begin position="438"/>
        <end position="459"/>
    </location>
</feature>
<sequence length="725" mass="77231">MRRPSAVPPPPPAAMPPPPPAAAPDPLPSVATASRRAGPAPSSSRPRFRGDIQGLRAVAVLAVIGFHAGLPIMPGGFVGVDVFFVISGFLITSLIDREIGRTGRLRISRFWARRVRRLLPATAVVLAAVAVVTLVVLPVTRWSSVAWDVGASALYLVNWRLAGQSVDYLAADDAPSPVQHFWSLAVEEQFYVLWPLMILLVLWLQRRYRLPLTKAMLAGIAAIGVPSLIWSVVLTETRPGPAYFVSTTRLWELAVGAALAVLAHRLTRLPAGWTHLLGLAGLGAIVLAVVTFDRSTPFPGVAALLPTLGAAAVIAAGLPGRRTVTDAVLDTGIMRDIGTLSYSLYLWHWPLLVGAAAMWGEAGGELPVAIGVTVAGFAVVPAWLTYRLVEAPFHRARVYVRLPARAAVLGVACTAIGVAAALVVSLAVPTAPADDGAERAQGAAVLDDDPAADPDGRPTDTVDHMVPDVLEAADDVASLDGDQCISDIVGTELESCTYGPEDAEVTVALVGDSKMHQWLTAFQRVADERGWRIVTYLKSGCPLVTVDVELDEAANEDCAEYNRTRYDHLRELESVDYVVTSQVASQAFLGPDASRSERFDAMVEDLRDVWSGLEEAGRDVVVMIDNPWPPLDVMECVAEHGDELSACAFPREEGASNGGAPAQRTALEDAPGVAAADLTDWICPGETCPAVIGNVLVYRRGSHLTATYVDSLTPRLDEALTAAMR</sequence>
<dbReference type="InterPro" id="IPR050879">
    <property type="entry name" value="Acyltransferase_3"/>
</dbReference>
<dbReference type="Pfam" id="PF19040">
    <property type="entry name" value="SGNH"/>
    <property type="match status" value="1"/>
</dbReference>
<dbReference type="GO" id="GO:0016020">
    <property type="term" value="C:membrane"/>
    <property type="evidence" value="ECO:0007669"/>
    <property type="project" value="TreeGrafter"/>
</dbReference>
<protein>
    <submittedName>
        <fullName evidence="5">Acyltransferase</fullName>
    </submittedName>
</protein>
<feature type="transmembrane region" description="Helical" evidence="2">
    <location>
        <begin position="118"/>
        <end position="139"/>
    </location>
</feature>
<feature type="region of interest" description="Disordered" evidence="1">
    <location>
        <begin position="1"/>
        <end position="48"/>
    </location>
</feature>
<feature type="transmembrane region" description="Helical" evidence="2">
    <location>
        <begin position="298"/>
        <end position="318"/>
    </location>
</feature>
<dbReference type="PANTHER" id="PTHR23028:SF53">
    <property type="entry name" value="ACYL_TRANSF_3 DOMAIN-CONTAINING PROTEIN"/>
    <property type="match status" value="1"/>
</dbReference>
<feature type="transmembrane region" description="Helical" evidence="2">
    <location>
        <begin position="181"/>
        <end position="204"/>
    </location>
</feature>
<evidence type="ECO:0000259" key="4">
    <source>
        <dbReference type="Pfam" id="PF19040"/>
    </source>
</evidence>